<dbReference type="HOGENOM" id="CLU_3332051_0_0_11"/>
<protein>
    <submittedName>
        <fullName evidence="1">Uncharacterized protein</fullName>
    </submittedName>
</protein>
<accession>A9WU79</accession>
<name>A9WU79_RENSM</name>
<dbReference type="STRING" id="288705.RSal33209_3029"/>
<evidence type="ECO:0000313" key="1">
    <source>
        <dbReference type="EMBL" id="ABY24750.1"/>
    </source>
</evidence>
<dbReference type="KEGG" id="rsa:RSal33209_3029"/>
<sequence length="38" mass="4196">MRYRSSLQLAVAALAKYAVGIDLTMNLLNDELNDEDAP</sequence>
<dbReference type="EMBL" id="CP000910">
    <property type="protein sequence ID" value="ABY24750.1"/>
    <property type="molecule type" value="Genomic_DNA"/>
</dbReference>
<organism evidence="1 2">
    <name type="scientific">Renibacterium salmoninarum (strain ATCC 33209 / DSM 20767 / JCM 11484 / NBRC 15589 / NCIMB 2235)</name>
    <dbReference type="NCBI Taxonomy" id="288705"/>
    <lineage>
        <taxon>Bacteria</taxon>
        <taxon>Bacillati</taxon>
        <taxon>Actinomycetota</taxon>
        <taxon>Actinomycetes</taxon>
        <taxon>Micrococcales</taxon>
        <taxon>Micrococcaceae</taxon>
        <taxon>Renibacterium</taxon>
    </lineage>
</organism>
<gene>
    <name evidence="1" type="ordered locus">RSal33209_3029</name>
</gene>
<evidence type="ECO:0000313" key="2">
    <source>
        <dbReference type="Proteomes" id="UP000002007"/>
    </source>
</evidence>
<dbReference type="Proteomes" id="UP000002007">
    <property type="component" value="Chromosome"/>
</dbReference>
<keyword evidence="2" id="KW-1185">Reference proteome</keyword>
<dbReference type="AlphaFoldDB" id="A9WU79"/>
<proteinExistence type="predicted"/>
<reference evidence="2" key="1">
    <citation type="journal article" date="2008" name="J. Bacteriol.">
        <title>Genome sequence of the fish pathogen Renibacterium salmoninarum suggests reductive evolution away from an environmental Arthrobacter ancestor.</title>
        <authorList>
            <person name="Wiens G.D."/>
            <person name="Rockey D.D."/>
            <person name="Wu Z."/>
            <person name="Chang J."/>
            <person name="Levy R."/>
            <person name="Crane S."/>
            <person name="Chen D.S."/>
            <person name="Capri G.R."/>
            <person name="Burnett J.R."/>
            <person name="Sudheesh P.S."/>
            <person name="Schipma M.J."/>
            <person name="Burd H."/>
            <person name="Bhattacharyya A."/>
            <person name="Rhodes L.D."/>
            <person name="Kaul R."/>
            <person name="Strom M.S."/>
        </authorList>
    </citation>
    <scope>NUCLEOTIDE SEQUENCE [LARGE SCALE GENOMIC DNA]</scope>
    <source>
        <strain evidence="2">ATCC 33209 / DSM 20767 / JCM 11484 / NBRC 15589 / NCIMB 2235</strain>
    </source>
</reference>